<dbReference type="Proteomes" id="UP000030759">
    <property type="component" value="Unassembled WGS sequence"/>
</dbReference>
<name>A0A061IGW1_CRIGR</name>
<organism evidence="1 2">
    <name type="scientific">Cricetulus griseus</name>
    <name type="common">Chinese hamster</name>
    <name type="synonym">Cricetulus barabensis griseus</name>
    <dbReference type="NCBI Taxonomy" id="10029"/>
    <lineage>
        <taxon>Eukaryota</taxon>
        <taxon>Metazoa</taxon>
        <taxon>Chordata</taxon>
        <taxon>Craniata</taxon>
        <taxon>Vertebrata</taxon>
        <taxon>Euteleostomi</taxon>
        <taxon>Mammalia</taxon>
        <taxon>Eutheria</taxon>
        <taxon>Euarchontoglires</taxon>
        <taxon>Glires</taxon>
        <taxon>Rodentia</taxon>
        <taxon>Myomorpha</taxon>
        <taxon>Muroidea</taxon>
        <taxon>Cricetidae</taxon>
        <taxon>Cricetinae</taxon>
        <taxon>Cricetulus</taxon>
    </lineage>
</organism>
<dbReference type="AlphaFoldDB" id="A0A061IGW1"/>
<gene>
    <name evidence="1" type="ORF">H671_1g4012</name>
</gene>
<sequence>APKDIQVSPDSVGNKVFQVTLETEALPVWTEVLDNQVTQDPRDHLALQDQRQGFPVAL</sequence>
<proteinExistence type="predicted"/>
<protein>
    <submittedName>
        <fullName evidence="1">Uncharacterized protein</fullName>
    </submittedName>
</protein>
<evidence type="ECO:0000313" key="1">
    <source>
        <dbReference type="EMBL" id="ERE87111.1"/>
    </source>
</evidence>
<evidence type="ECO:0000313" key="2">
    <source>
        <dbReference type="Proteomes" id="UP000030759"/>
    </source>
</evidence>
<reference evidence="2" key="1">
    <citation type="journal article" date="2013" name="Nat. Biotechnol.">
        <title>Chinese hamster genome sequenced from sorted chromosomes.</title>
        <authorList>
            <person name="Brinkrolf K."/>
            <person name="Rupp O."/>
            <person name="Laux H."/>
            <person name="Kollin F."/>
            <person name="Ernst W."/>
            <person name="Linke B."/>
            <person name="Kofler R."/>
            <person name="Romand S."/>
            <person name="Hesse F."/>
            <person name="Budach W.E."/>
            <person name="Galosy S."/>
            <person name="Muller D."/>
            <person name="Noll T."/>
            <person name="Wienberg J."/>
            <person name="Jostock T."/>
            <person name="Leonard M."/>
            <person name="Grillari J."/>
            <person name="Tauch A."/>
            <person name="Goesmann A."/>
            <person name="Helk B."/>
            <person name="Mott J.E."/>
            <person name="Puhler A."/>
            <person name="Borth N."/>
        </authorList>
    </citation>
    <scope>NUCLEOTIDE SEQUENCE [LARGE SCALE GENOMIC DNA]</scope>
    <source>
        <strain evidence="2">17A/GY</strain>
    </source>
</reference>
<dbReference type="EMBL" id="KE667207">
    <property type="protein sequence ID" value="ERE87111.1"/>
    <property type="molecule type" value="Genomic_DNA"/>
</dbReference>
<feature type="non-terminal residue" evidence="1">
    <location>
        <position position="1"/>
    </location>
</feature>
<accession>A0A061IGW1</accession>